<dbReference type="eggNOG" id="KOG0120">
    <property type="taxonomic scope" value="Eukaryota"/>
</dbReference>
<evidence type="ECO:0000256" key="1">
    <source>
        <dbReference type="ARBA" id="ARBA00022664"/>
    </source>
</evidence>
<organism evidence="7 8">
    <name type="scientific">Tetrahymena thermophila (strain SB210)</name>
    <dbReference type="NCBI Taxonomy" id="312017"/>
    <lineage>
        <taxon>Eukaryota</taxon>
        <taxon>Sar</taxon>
        <taxon>Alveolata</taxon>
        <taxon>Ciliophora</taxon>
        <taxon>Intramacronucleata</taxon>
        <taxon>Oligohymenophorea</taxon>
        <taxon>Hymenostomatida</taxon>
        <taxon>Tetrahymenina</taxon>
        <taxon>Tetrahymenidae</taxon>
        <taxon>Tetrahymena</taxon>
    </lineage>
</organism>
<keyword evidence="8" id="KW-1185">Reference proteome</keyword>
<feature type="compositionally biased region" description="Basic residues" evidence="5">
    <location>
        <begin position="9"/>
        <end position="43"/>
    </location>
</feature>
<dbReference type="Proteomes" id="UP000009168">
    <property type="component" value="Unassembled WGS sequence"/>
</dbReference>
<dbReference type="InterPro" id="IPR035979">
    <property type="entry name" value="RBD_domain_sf"/>
</dbReference>
<keyword evidence="1" id="KW-0507">mRNA processing</keyword>
<evidence type="ECO:0000256" key="3">
    <source>
        <dbReference type="ARBA" id="ARBA00023187"/>
    </source>
</evidence>
<dbReference type="OrthoDB" id="311388at2759"/>
<feature type="domain" description="RRM" evidence="6">
    <location>
        <begin position="332"/>
        <end position="410"/>
    </location>
</feature>
<evidence type="ECO:0000256" key="5">
    <source>
        <dbReference type="SAM" id="MobiDB-lite"/>
    </source>
</evidence>
<dbReference type="SMART" id="SM00360">
    <property type="entry name" value="RRM"/>
    <property type="match status" value="2"/>
</dbReference>
<dbReference type="GeneID" id="7839994"/>
<feature type="compositionally biased region" description="Polar residues" evidence="5">
    <location>
        <begin position="82"/>
        <end position="104"/>
    </location>
</feature>
<dbReference type="EMBL" id="GG662603">
    <property type="protein sequence ID" value="EAS01411.2"/>
    <property type="molecule type" value="Genomic_DNA"/>
</dbReference>
<name>I7LWD2_TETTS</name>
<reference evidence="8" key="1">
    <citation type="journal article" date="2006" name="PLoS Biol.">
        <title>Macronuclear genome sequence of the ciliate Tetrahymena thermophila, a model eukaryote.</title>
        <authorList>
            <person name="Eisen J.A."/>
            <person name="Coyne R.S."/>
            <person name="Wu M."/>
            <person name="Wu D."/>
            <person name="Thiagarajan M."/>
            <person name="Wortman J.R."/>
            <person name="Badger J.H."/>
            <person name="Ren Q."/>
            <person name="Amedeo P."/>
            <person name="Jones K.M."/>
            <person name="Tallon L.J."/>
            <person name="Delcher A.L."/>
            <person name="Salzberg S.L."/>
            <person name="Silva J.C."/>
            <person name="Haas B.J."/>
            <person name="Majoros W.H."/>
            <person name="Farzad M."/>
            <person name="Carlton J.M."/>
            <person name="Smith R.K. Jr."/>
            <person name="Garg J."/>
            <person name="Pearlman R.E."/>
            <person name="Karrer K.M."/>
            <person name="Sun L."/>
            <person name="Manning G."/>
            <person name="Elde N.C."/>
            <person name="Turkewitz A.P."/>
            <person name="Asai D.J."/>
            <person name="Wilkes D.E."/>
            <person name="Wang Y."/>
            <person name="Cai H."/>
            <person name="Collins K."/>
            <person name="Stewart B.A."/>
            <person name="Lee S.R."/>
            <person name="Wilamowska K."/>
            <person name="Weinberg Z."/>
            <person name="Ruzzo W.L."/>
            <person name="Wloga D."/>
            <person name="Gaertig J."/>
            <person name="Frankel J."/>
            <person name="Tsao C.-C."/>
            <person name="Gorovsky M.A."/>
            <person name="Keeling P.J."/>
            <person name="Waller R.F."/>
            <person name="Patron N.J."/>
            <person name="Cherry J.M."/>
            <person name="Stover N.A."/>
            <person name="Krieger C.J."/>
            <person name="del Toro C."/>
            <person name="Ryder H.F."/>
            <person name="Williamson S.C."/>
            <person name="Barbeau R.A."/>
            <person name="Hamilton E.P."/>
            <person name="Orias E."/>
        </authorList>
    </citation>
    <scope>NUCLEOTIDE SEQUENCE [LARGE SCALE GENOMIC DNA]</scope>
    <source>
        <strain evidence="8">SB210</strain>
    </source>
</reference>
<dbReference type="SUPFAM" id="SSF54928">
    <property type="entry name" value="RNA-binding domain, RBD"/>
    <property type="match status" value="2"/>
</dbReference>
<proteinExistence type="predicted"/>
<gene>
    <name evidence="7" type="ORF">TTHERM_00151210</name>
</gene>
<evidence type="ECO:0000313" key="8">
    <source>
        <dbReference type="Proteomes" id="UP000009168"/>
    </source>
</evidence>
<dbReference type="STRING" id="312017.I7LWD2"/>
<dbReference type="RefSeq" id="XP_001021657.2">
    <property type="nucleotide sequence ID" value="XM_001021657.2"/>
</dbReference>
<accession>I7LWD2</accession>
<protein>
    <submittedName>
        <fullName evidence="7">Splicing factor u2af large subunit</fullName>
    </submittedName>
</protein>
<keyword evidence="3" id="KW-0508">mRNA splicing</keyword>
<dbReference type="InterPro" id="IPR012677">
    <property type="entry name" value="Nucleotide-bd_a/b_plait_sf"/>
</dbReference>
<dbReference type="KEGG" id="tet:TTHERM_00151210"/>
<dbReference type="Gene3D" id="3.30.70.330">
    <property type="match status" value="3"/>
</dbReference>
<dbReference type="AlphaFoldDB" id="I7LWD2"/>
<dbReference type="PROSITE" id="PS50102">
    <property type="entry name" value="RRM"/>
    <property type="match status" value="2"/>
</dbReference>
<feature type="region of interest" description="Disordered" evidence="5">
    <location>
        <begin position="1"/>
        <end position="104"/>
    </location>
</feature>
<dbReference type="GO" id="GO:0003723">
    <property type="term" value="F:RNA binding"/>
    <property type="evidence" value="ECO:0007669"/>
    <property type="project" value="UniProtKB-UniRule"/>
</dbReference>
<sequence length="570" mass="63962">MDRKQNKKEYKRSRSRSEKKRKKEKKRKNKDKKKKDKHSKKSDRRYSESRSSSESSRSSRSNSPNQQGGNDDNKIKIIPLSFPSSGKPQQEITTPTSAQGASTSSAIPSTILQIVNKAQQNVQAAVASNTNPLREKRNAFSSPPKNTGSNGFGAPVSAGGLEIPGLGGINIGSAGTSGFDIGIPGLGGLGGFGLPQDTQIIGNKIPPALQKQYIHALRVYIGNIPDPVDVEDVCKFVFEQMANAGGLLEPGNPIQSKKHDPIKKFIFLQLRSIEETSACMELDGIIYKGKSLRFRRPKDFGVLQKVEGTRPVPTLDKTKLKIVQTQVENTYNKLQIMNLPENFSEEHVMQLLLTYGDLKSFHLAVDKITSESKGFAFCEFITDRSTVECLNKLSGQQILNKVINVKRCNPQLAPQHEEPILSLDQLYKNLVENVNKTIIESGQKDIQEDYLKKMLSINAPKYDGLITEDATNVLKLHNIVNKQLIEEDAEYHFIFNDLKTQLDRIGRTKQIIIPRKKDKFLEGIGFVFVEFDNERTSQIASFLLQKIKYDGKDVKAEFYSPQYFADRTFY</sequence>
<dbReference type="GO" id="GO:0008380">
    <property type="term" value="P:RNA splicing"/>
    <property type="evidence" value="ECO:0007669"/>
    <property type="project" value="UniProtKB-KW"/>
</dbReference>
<feature type="compositionally biased region" description="Polar residues" evidence="5">
    <location>
        <begin position="139"/>
        <end position="149"/>
    </location>
</feature>
<feature type="domain" description="RRM" evidence="6">
    <location>
        <begin position="472"/>
        <end position="561"/>
    </location>
</feature>
<evidence type="ECO:0000256" key="2">
    <source>
        <dbReference type="ARBA" id="ARBA00022884"/>
    </source>
</evidence>
<evidence type="ECO:0000256" key="4">
    <source>
        <dbReference type="PROSITE-ProRule" id="PRU00176"/>
    </source>
</evidence>
<dbReference type="GO" id="GO:0006397">
    <property type="term" value="P:mRNA processing"/>
    <property type="evidence" value="ECO:0007669"/>
    <property type="project" value="UniProtKB-KW"/>
</dbReference>
<feature type="region of interest" description="Disordered" evidence="5">
    <location>
        <begin position="130"/>
        <end position="151"/>
    </location>
</feature>
<evidence type="ECO:0000313" key="7">
    <source>
        <dbReference type="EMBL" id="EAS01411.2"/>
    </source>
</evidence>
<keyword evidence="2 4" id="KW-0694">RNA-binding</keyword>
<dbReference type="InParanoid" id="I7LWD2"/>
<dbReference type="PANTHER" id="PTHR23139">
    <property type="entry name" value="RNA-BINDING PROTEIN"/>
    <property type="match status" value="1"/>
</dbReference>
<evidence type="ECO:0000259" key="6">
    <source>
        <dbReference type="PROSITE" id="PS50102"/>
    </source>
</evidence>
<feature type="compositionally biased region" description="Low complexity" evidence="5">
    <location>
        <begin position="49"/>
        <end position="63"/>
    </location>
</feature>
<dbReference type="InterPro" id="IPR000504">
    <property type="entry name" value="RRM_dom"/>
</dbReference>
<dbReference type="Pfam" id="PF00076">
    <property type="entry name" value="RRM_1"/>
    <property type="match status" value="1"/>
</dbReference>